<evidence type="ECO:0000313" key="2">
    <source>
        <dbReference type="Proteomes" id="UP000600449"/>
    </source>
</evidence>
<keyword evidence="2" id="KW-1185">Reference proteome</keyword>
<gene>
    <name evidence="1" type="ORF">GCM10011322_17460</name>
</gene>
<reference evidence="1 2" key="1">
    <citation type="journal article" date="2014" name="Int. J. Syst. Evol. Microbiol.">
        <title>Complete genome sequence of Corynebacterium casei LMG S-19264T (=DSM 44701T), isolated from a smear-ripened cheese.</title>
        <authorList>
            <consortium name="US DOE Joint Genome Institute (JGI-PGF)"/>
            <person name="Walter F."/>
            <person name="Albersmeier A."/>
            <person name="Kalinowski J."/>
            <person name="Ruckert C."/>
        </authorList>
    </citation>
    <scope>NUCLEOTIDE SEQUENCE [LARGE SCALE GENOMIC DNA]</scope>
    <source>
        <strain evidence="1 2">CGMCC 1.9161</strain>
    </source>
</reference>
<name>A0A917Q8C9_9HYPH</name>
<protein>
    <submittedName>
        <fullName evidence="1">Uncharacterized protein</fullName>
    </submittedName>
</protein>
<organism evidence="1 2">
    <name type="scientific">Salinarimonas ramus</name>
    <dbReference type="NCBI Taxonomy" id="690164"/>
    <lineage>
        <taxon>Bacteria</taxon>
        <taxon>Pseudomonadati</taxon>
        <taxon>Pseudomonadota</taxon>
        <taxon>Alphaproteobacteria</taxon>
        <taxon>Hyphomicrobiales</taxon>
        <taxon>Salinarimonadaceae</taxon>
        <taxon>Salinarimonas</taxon>
    </lineage>
</organism>
<accession>A0A917Q8C9</accession>
<dbReference type="EMBL" id="BMMF01000004">
    <property type="protein sequence ID" value="GGK31377.1"/>
    <property type="molecule type" value="Genomic_DNA"/>
</dbReference>
<comment type="caution">
    <text evidence="1">The sequence shown here is derived from an EMBL/GenBank/DDBJ whole genome shotgun (WGS) entry which is preliminary data.</text>
</comment>
<evidence type="ECO:0000313" key="1">
    <source>
        <dbReference type="EMBL" id="GGK31377.1"/>
    </source>
</evidence>
<proteinExistence type="predicted"/>
<sequence>MRNVDRLWAFMLNMQSRIPPAARTREDGMTGQNGRSAFWRGVLQGLAGPASMFLPDRTPLAERMDQVSVKRAWSDVGGYMWHGISEESRRGHGRGRVRTTG</sequence>
<dbReference type="AlphaFoldDB" id="A0A917Q8C9"/>
<dbReference type="Proteomes" id="UP000600449">
    <property type="component" value="Unassembled WGS sequence"/>
</dbReference>